<dbReference type="NCBIfam" id="TIGR01406">
    <property type="entry name" value="dnaQ_proteo"/>
    <property type="match status" value="1"/>
</dbReference>
<evidence type="ECO:0000256" key="12">
    <source>
        <dbReference type="ARBA" id="ARBA00022932"/>
    </source>
</evidence>
<dbReference type="EC" id="2.7.7.7" evidence="2 19"/>
<feature type="binding site" evidence="17">
    <location>
        <position position="61"/>
    </location>
    <ligand>
        <name>substrate</name>
    </ligand>
</feature>
<feature type="binding site" evidence="17">
    <location>
        <position position="162"/>
    </location>
    <ligand>
        <name>substrate</name>
    </ligand>
</feature>
<feature type="binding site" evidence="18">
    <location>
        <position position="7"/>
    </location>
    <ligand>
        <name>a divalent metal cation</name>
        <dbReference type="ChEBI" id="CHEBI:60240"/>
        <label>1</label>
        <note>catalytic</note>
    </ligand>
</feature>
<comment type="cofactor">
    <cofactor evidence="18">
        <name>Mg(2+)</name>
        <dbReference type="ChEBI" id="CHEBI:18420"/>
    </cofactor>
    <cofactor evidence="18">
        <name>Mn(2+)</name>
        <dbReference type="ChEBI" id="CHEBI:29035"/>
    </cofactor>
    <text evidence="18">Binds 2 divalent metal cations. Magnesium or manganese.</text>
</comment>
<dbReference type="NCBIfam" id="TIGR00573">
    <property type="entry name" value="dnaq"/>
    <property type="match status" value="1"/>
</dbReference>
<evidence type="ECO:0000256" key="4">
    <source>
        <dbReference type="ARBA" id="ARBA00022679"/>
    </source>
</evidence>
<feature type="active site" description="Proton acceptor" evidence="16">
    <location>
        <position position="157"/>
    </location>
</feature>
<organism evidence="21 22">
    <name type="scientific">Candidatus Erwinia haradaeae</name>
    <dbReference type="NCBI Taxonomy" id="1922217"/>
    <lineage>
        <taxon>Bacteria</taxon>
        <taxon>Pseudomonadati</taxon>
        <taxon>Pseudomonadota</taxon>
        <taxon>Gammaproteobacteria</taxon>
        <taxon>Enterobacterales</taxon>
        <taxon>Erwiniaceae</taxon>
        <taxon>Erwinia</taxon>
    </lineage>
</organism>
<keyword evidence="6 19" id="KW-0235">DNA replication</keyword>
<keyword evidence="8 18" id="KW-0479">Metal-binding</keyword>
<evidence type="ECO:0000256" key="8">
    <source>
        <dbReference type="ARBA" id="ARBA00022723"/>
    </source>
</evidence>
<evidence type="ECO:0000256" key="11">
    <source>
        <dbReference type="ARBA" id="ARBA00022842"/>
    </source>
</evidence>
<dbReference type="SUPFAM" id="SSF53098">
    <property type="entry name" value="Ribonuclease H-like"/>
    <property type="match status" value="1"/>
</dbReference>
<evidence type="ECO:0000256" key="6">
    <source>
        <dbReference type="ARBA" id="ARBA00022705"/>
    </source>
</evidence>
<dbReference type="FunFam" id="3.30.420.10:FF:000012">
    <property type="entry name" value="DNA polymerase III subunit epsilon"/>
    <property type="match status" value="1"/>
</dbReference>
<dbReference type="Gene3D" id="3.30.420.10">
    <property type="entry name" value="Ribonuclease H-like superfamily/Ribonuclease H"/>
    <property type="match status" value="1"/>
</dbReference>
<proteinExistence type="predicted"/>
<accession>A0A451CZQ5</accession>
<keyword evidence="10 19" id="KW-0269">Exonuclease</keyword>
<dbReference type="GO" id="GO:0045004">
    <property type="term" value="P:DNA replication proofreading"/>
    <property type="evidence" value="ECO:0007669"/>
    <property type="project" value="TreeGrafter"/>
</dbReference>
<dbReference type="GO" id="GO:0003887">
    <property type="term" value="F:DNA-directed DNA polymerase activity"/>
    <property type="evidence" value="ECO:0007669"/>
    <property type="project" value="UniProtKB-KW"/>
</dbReference>
<evidence type="ECO:0000313" key="21">
    <source>
        <dbReference type="EMBL" id="VFP78840.1"/>
    </source>
</evidence>
<evidence type="ECO:0000256" key="18">
    <source>
        <dbReference type="PIRSR" id="PIRSR606309-3"/>
    </source>
</evidence>
<feature type="domain" description="Exonuclease" evidence="20">
    <location>
        <begin position="2"/>
        <end position="179"/>
    </location>
</feature>
<dbReference type="InterPro" id="IPR006054">
    <property type="entry name" value="DnaQ"/>
</dbReference>
<evidence type="ECO:0000256" key="13">
    <source>
        <dbReference type="ARBA" id="ARBA00023211"/>
    </source>
</evidence>
<evidence type="ECO:0000256" key="19">
    <source>
        <dbReference type="RuleBase" id="RU364087"/>
    </source>
</evidence>
<feature type="binding site" evidence="18">
    <location>
        <position position="9"/>
    </location>
    <ligand>
        <name>a divalent metal cation</name>
        <dbReference type="ChEBI" id="CHEBI:60240"/>
        <label>1</label>
        <note>catalytic</note>
    </ligand>
</feature>
<evidence type="ECO:0000256" key="10">
    <source>
        <dbReference type="ARBA" id="ARBA00022839"/>
    </source>
</evidence>
<name>A0A451CZQ5_9GAMM</name>
<evidence type="ECO:0000256" key="15">
    <source>
        <dbReference type="ARBA" id="ARBA00065841"/>
    </source>
</evidence>
<keyword evidence="13 18" id="KW-0464">Manganese</keyword>
<evidence type="ECO:0000256" key="16">
    <source>
        <dbReference type="PIRSR" id="PIRSR606309-1"/>
    </source>
</evidence>
<protein>
    <recommendedName>
        <fullName evidence="3 19">DNA polymerase III subunit epsilon</fullName>
        <ecNumber evidence="2 19">2.7.7.7</ecNumber>
    </recommendedName>
</protein>
<evidence type="ECO:0000256" key="17">
    <source>
        <dbReference type="PIRSR" id="PIRSR606309-2"/>
    </source>
</evidence>
<evidence type="ECO:0000256" key="1">
    <source>
        <dbReference type="ARBA" id="ARBA00001936"/>
    </source>
</evidence>
<keyword evidence="4 19" id="KW-0808">Transferase</keyword>
<dbReference type="Proteomes" id="UP000294364">
    <property type="component" value="Chromosome"/>
</dbReference>
<dbReference type="InterPro" id="IPR013520">
    <property type="entry name" value="Ribonucl_H"/>
</dbReference>
<evidence type="ECO:0000256" key="3">
    <source>
        <dbReference type="ARBA" id="ARBA00020352"/>
    </source>
</evidence>
<sequence length="242" mass="27945">MRQIVLDTETTGMNIIGTPYEGHRIIEIGAVEIINRRLTDNNFHVYLKPDREIDPEAFKVHGISDAFLKDKPTFAQVSENFLTYIHNSVLVMHNANFDLGFINHEFFKLNHEISKIEECYKIIDTLSIARKLFPGKRNNLDALCARYNIDNSKRIIHGALFDAKLLAKIFLSMTGGQTSFALPRTGNLNSIQNVEKMRFIKQADSKLRIIRANKSELIEHRTYLEIIEKRGVCLWNKKNKNK</sequence>
<dbReference type="NCBIfam" id="NF004316">
    <property type="entry name" value="PRK05711.1"/>
    <property type="match status" value="1"/>
</dbReference>
<evidence type="ECO:0000256" key="14">
    <source>
        <dbReference type="ARBA" id="ARBA00049244"/>
    </source>
</evidence>
<keyword evidence="12 19" id="KW-0239">DNA-directed DNA polymerase</keyword>
<evidence type="ECO:0000256" key="5">
    <source>
        <dbReference type="ARBA" id="ARBA00022695"/>
    </source>
</evidence>
<dbReference type="PANTHER" id="PTHR30231:SF41">
    <property type="entry name" value="DNA POLYMERASE III SUBUNIT EPSILON"/>
    <property type="match status" value="1"/>
</dbReference>
<keyword evidence="11 18" id="KW-0460">Magnesium</keyword>
<gene>
    <name evidence="19 21" type="primary">dnaQ</name>
    <name evidence="21" type="ORF">ERCICURT3053_479</name>
</gene>
<dbReference type="Pfam" id="PF00929">
    <property type="entry name" value="RNase_T"/>
    <property type="match status" value="1"/>
</dbReference>
<evidence type="ECO:0000256" key="9">
    <source>
        <dbReference type="ARBA" id="ARBA00022801"/>
    </source>
</evidence>
<comment type="function">
    <text evidence="19">DNA polymerase III is a complex, multichain enzyme responsible for most of the replicative synthesis in bacteria. The epsilon subunit contain the editing function and is a proofreading 3'-5' exonuclease.</text>
</comment>
<evidence type="ECO:0000313" key="22">
    <source>
        <dbReference type="Proteomes" id="UP000294364"/>
    </source>
</evidence>
<feature type="binding site" evidence="17">
    <location>
        <position position="56"/>
    </location>
    <ligand>
        <name>substrate</name>
    </ligand>
</feature>
<keyword evidence="5 19" id="KW-0548">Nucleotidyltransferase</keyword>
<keyword evidence="9 19" id="KW-0378">Hydrolase</keyword>
<dbReference type="SMART" id="SM00479">
    <property type="entry name" value="EXOIII"/>
    <property type="match status" value="1"/>
</dbReference>
<comment type="cofactor">
    <cofactor evidence="1 19">
        <name>Mn(2+)</name>
        <dbReference type="ChEBI" id="CHEBI:29035"/>
    </cofactor>
</comment>
<dbReference type="GO" id="GO:0008408">
    <property type="term" value="F:3'-5' exonuclease activity"/>
    <property type="evidence" value="ECO:0007669"/>
    <property type="project" value="TreeGrafter"/>
</dbReference>
<comment type="subunit">
    <text evidence="15">The DNA polymerase holoenzyme is a complex that contains 10 different types of subunits. These subunits are organized into 3 functionally essential subassemblies: the pol III core, the beta sliding clamp processivity factor and the clamp-loading complex. The pol III core (subunits alpha,epsilon and theta) contains the polymerase and the 3'-5' exonuclease proofreading activities. The polymerase is tethered to the template via the sliding clamp processivity factor. The clamp-loading complex assembles the beta processivity factor onto the primer template and plays a central role in the organization and communication at the replication fork. This complex contains delta, delta', psi and chi, and copies of either or both of two different DnaX proteins, gamma and tau. The composition of the holoenzyme is, therefore: (alpha,epsilon,theta)[2]-(gamma/tau)[3]-delta,delta', psi,chi-beta[4].</text>
</comment>
<dbReference type="GO" id="GO:0046872">
    <property type="term" value="F:metal ion binding"/>
    <property type="evidence" value="ECO:0007669"/>
    <property type="project" value="UniProtKB-KW"/>
</dbReference>
<dbReference type="GO" id="GO:0005829">
    <property type="term" value="C:cytosol"/>
    <property type="evidence" value="ECO:0007669"/>
    <property type="project" value="TreeGrafter"/>
</dbReference>
<dbReference type="EMBL" id="LR217698">
    <property type="protein sequence ID" value="VFP78840.1"/>
    <property type="molecule type" value="Genomic_DNA"/>
</dbReference>
<dbReference type="InterPro" id="IPR012337">
    <property type="entry name" value="RNaseH-like_sf"/>
</dbReference>
<dbReference type="InterPro" id="IPR006309">
    <property type="entry name" value="DnaQ_proteo"/>
</dbReference>
<dbReference type="AlphaFoldDB" id="A0A451CZQ5"/>
<feature type="binding site" evidence="18">
    <location>
        <position position="162"/>
    </location>
    <ligand>
        <name>a divalent metal cation</name>
        <dbReference type="ChEBI" id="CHEBI:60240"/>
        <label>1</label>
        <note>catalytic</note>
    </ligand>
</feature>
<evidence type="ECO:0000256" key="2">
    <source>
        <dbReference type="ARBA" id="ARBA00012417"/>
    </source>
</evidence>
<keyword evidence="7 19" id="KW-0540">Nuclease</keyword>
<comment type="catalytic activity">
    <reaction evidence="14 19">
        <text>DNA(n) + a 2'-deoxyribonucleoside 5'-triphosphate = DNA(n+1) + diphosphate</text>
        <dbReference type="Rhea" id="RHEA:22508"/>
        <dbReference type="Rhea" id="RHEA-COMP:17339"/>
        <dbReference type="Rhea" id="RHEA-COMP:17340"/>
        <dbReference type="ChEBI" id="CHEBI:33019"/>
        <dbReference type="ChEBI" id="CHEBI:61560"/>
        <dbReference type="ChEBI" id="CHEBI:173112"/>
        <dbReference type="EC" id="2.7.7.7"/>
    </reaction>
</comment>
<reference evidence="21 22" key="1">
    <citation type="submission" date="2019-02" db="EMBL/GenBank/DDBJ databases">
        <authorList>
            <person name="Manzano-Marin A."/>
            <person name="Manzano-Marin A."/>
        </authorList>
    </citation>
    <scope>NUCLEOTIDE SEQUENCE [LARGE SCALE GENOMIC DNA]</scope>
    <source>
        <strain evidence="21 22">ErCicurtihirsuta</strain>
    </source>
</reference>
<feature type="binding site" evidence="17">
    <location>
        <position position="7"/>
    </location>
    <ligand>
        <name>substrate</name>
    </ligand>
</feature>
<dbReference type="PANTHER" id="PTHR30231">
    <property type="entry name" value="DNA POLYMERASE III SUBUNIT EPSILON"/>
    <property type="match status" value="1"/>
</dbReference>
<dbReference type="CDD" id="cd06131">
    <property type="entry name" value="DNA_pol_III_epsilon_Ecoli_like"/>
    <property type="match status" value="1"/>
</dbReference>
<dbReference type="GO" id="GO:0003677">
    <property type="term" value="F:DNA binding"/>
    <property type="evidence" value="ECO:0007669"/>
    <property type="project" value="InterPro"/>
</dbReference>
<evidence type="ECO:0000259" key="20">
    <source>
        <dbReference type="SMART" id="SM00479"/>
    </source>
</evidence>
<feature type="binding site" evidence="17">
    <location>
        <position position="9"/>
    </location>
    <ligand>
        <name>substrate</name>
    </ligand>
</feature>
<evidence type="ECO:0000256" key="7">
    <source>
        <dbReference type="ARBA" id="ARBA00022722"/>
    </source>
</evidence>
<dbReference type="InterPro" id="IPR036397">
    <property type="entry name" value="RNaseH_sf"/>
</dbReference>